<reference evidence="2 3" key="1">
    <citation type="submission" date="2021-06" db="EMBL/GenBank/DDBJ databases">
        <title>Bacillus sp. RD4P76, an endophyte from a halophyte.</title>
        <authorList>
            <person name="Sun J.-Q."/>
        </authorList>
    </citation>
    <scope>NUCLEOTIDE SEQUENCE [LARGE SCALE GENOMIC DNA]</scope>
    <source>
        <strain evidence="2 3">JCM 17098</strain>
    </source>
</reference>
<dbReference type="SUPFAM" id="SSF160631">
    <property type="entry name" value="SMI1/KNR4-like"/>
    <property type="match status" value="1"/>
</dbReference>
<evidence type="ECO:0000259" key="1">
    <source>
        <dbReference type="SMART" id="SM00860"/>
    </source>
</evidence>
<protein>
    <submittedName>
        <fullName evidence="2">SMI1/KNR4 family protein</fullName>
    </submittedName>
</protein>
<evidence type="ECO:0000313" key="3">
    <source>
        <dbReference type="Proteomes" id="UP000790580"/>
    </source>
</evidence>
<dbReference type="Pfam" id="PF09346">
    <property type="entry name" value="SMI1_KNR4"/>
    <property type="match status" value="1"/>
</dbReference>
<dbReference type="EMBL" id="JAHQCR010000034">
    <property type="protein sequence ID" value="MBU9721286.1"/>
    <property type="molecule type" value="Genomic_DNA"/>
</dbReference>
<comment type="caution">
    <text evidence="2">The sequence shown here is derived from an EMBL/GenBank/DDBJ whole genome shotgun (WGS) entry which is preliminary data.</text>
</comment>
<dbReference type="RefSeq" id="WP_088075548.1">
    <property type="nucleotide sequence ID" value="NZ_JAHQCR010000034.1"/>
</dbReference>
<dbReference type="InterPro" id="IPR037883">
    <property type="entry name" value="Knr4/Smi1-like_sf"/>
</dbReference>
<sequence length="182" mass="21541">MDFTIKNILRSLKRQLDNDNLIAVHDWSGLYPKKGIRLNSPVNPNELEKLMSKTGWSFPTDYIDFLSLHNGGKFFTYEFGSAFELYPIEELTNQYNLLNKSLSHIDFLQKEKWIPIGYVTDIGQVVLVYSHFSSKDRESVFIIDTDIVDCECDFKTWLDRMITVQGNLYWEWRSKVFHRKLR</sequence>
<gene>
    <name evidence="2" type="ORF">KS407_07465</name>
</gene>
<dbReference type="SMART" id="SM00860">
    <property type="entry name" value="SMI1_KNR4"/>
    <property type="match status" value="1"/>
</dbReference>
<dbReference type="InterPro" id="IPR018958">
    <property type="entry name" value="Knr4/Smi1-like_dom"/>
</dbReference>
<accession>A0ABS6JRT1</accession>
<name>A0ABS6JRT1_9BACI</name>
<organism evidence="2 3">
    <name type="scientific">Evansella alkalicola</name>
    <dbReference type="NCBI Taxonomy" id="745819"/>
    <lineage>
        <taxon>Bacteria</taxon>
        <taxon>Bacillati</taxon>
        <taxon>Bacillota</taxon>
        <taxon>Bacilli</taxon>
        <taxon>Bacillales</taxon>
        <taxon>Bacillaceae</taxon>
        <taxon>Evansella</taxon>
    </lineage>
</organism>
<feature type="domain" description="Knr4/Smi1-like" evidence="1">
    <location>
        <begin position="41"/>
        <end position="160"/>
    </location>
</feature>
<proteinExistence type="predicted"/>
<evidence type="ECO:0000313" key="2">
    <source>
        <dbReference type="EMBL" id="MBU9721286.1"/>
    </source>
</evidence>
<dbReference type="Gene3D" id="3.40.1580.10">
    <property type="entry name" value="SMI1/KNR4-like"/>
    <property type="match status" value="1"/>
</dbReference>
<keyword evidence="3" id="KW-1185">Reference proteome</keyword>
<dbReference type="Proteomes" id="UP000790580">
    <property type="component" value="Unassembled WGS sequence"/>
</dbReference>